<proteinExistence type="predicted"/>
<evidence type="ECO:0000256" key="2">
    <source>
        <dbReference type="SAM" id="Phobius"/>
    </source>
</evidence>
<feature type="compositionally biased region" description="Basic and acidic residues" evidence="1">
    <location>
        <begin position="207"/>
        <end position="216"/>
    </location>
</feature>
<evidence type="ECO:0000313" key="3">
    <source>
        <dbReference type="EMBL" id="THU60191.1"/>
    </source>
</evidence>
<protein>
    <submittedName>
        <fullName evidence="3">Uncharacterized protein</fullName>
    </submittedName>
</protein>
<reference evidence="3 4" key="1">
    <citation type="journal article" date="2019" name="Nat. Plants">
        <title>Genome sequencing of Musa balbisiana reveals subgenome evolution and function divergence in polyploid bananas.</title>
        <authorList>
            <person name="Yao X."/>
        </authorList>
    </citation>
    <scope>NUCLEOTIDE SEQUENCE [LARGE SCALE GENOMIC DNA]</scope>
    <source>
        <strain evidence="4">cv. DH-PKW</strain>
        <tissue evidence="3">Leaves</tissue>
    </source>
</reference>
<dbReference type="AlphaFoldDB" id="A0A4S8JEF7"/>
<keyword evidence="2" id="KW-0472">Membrane</keyword>
<evidence type="ECO:0000256" key="1">
    <source>
        <dbReference type="SAM" id="MobiDB-lite"/>
    </source>
</evidence>
<feature type="compositionally biased region" description="Basic and acidic residues" evidence="1">
    <location>
        <begin position="154"/>
        <end position="164"/>
    </location>
</feature>
<dbReference type="Proteomes" id="UP000317650">
    <property type="component" value="Chromosome 7"/>
</dbReference>
<keyword evidence="4" id="KW-1185">Reference proteome</keyword>
<feature type="region of interest" description="Disordered" evidence="1">
    <location>
        <begin position="140"/>
        <end position="237"/>
    </location>
</feature>
<dbReference type="EMBL" id="PYDT01000005">
    <property type="protein sequence ID" value="THU60191.1"/>
    <property type="molecule type" value="Genomic_DNA"/>
</dbReference>
<name>A0A4S8JEF7_MUSBA</name>
<keyword evidence="2" id="KW-0812">Transmembrane</keyword>
<keyword evidence="2" id="KW-1133">Transmembrane helix</keyword>
<sequence>MRGRRYPAVCSSLTGVPSVDKQGILYVSSRIFSSASGFYLLVGFVSLALLSSLLSRFYYPFVEEFGKGLLDDIEGLVWVPSILGRCPLISSRNRTMVNSKIGSSSSMRFTGKPNQATRRVNQYTVVFQQFSYLLDFAGGASSGKARGRARRRREQREGSREARAAGRLAGGLAGGASSERARGRREGSREARAAAARATTVGARATSSDRDRERQRQRQRQQALARSAQRLGSGERPGGACLKRAAWDISEALGPRLASPERLGERPSAFLNHWKKLLYMHPSTYTPMAAYAVRRIVPYRRFDQGSVRYGTGVPSGTP</sequence>
<gene>
    <name evidence="3" type="ORF">C4D60_Mb07t10050</name>
</gene>
<feature type="compositionally biased region" description="Basic and acidic residues" evidence="1">
    <location>
        <begin position="179"/>
        <end position="192"/>
    </location>
</feature>
<comment type="caution">
    <text evidence="3">The sequence shown here is derived from an EMBL/GenBank/DDBJ whole genome shotgun (WGS) entry which is preliminary data.</text>
</comment>
<accession>A0A4S8JEF7</accession>
<organism evidence="3 4">
    <name type="scientific">Musa balbisiana</name>
    <name type="common">Banana</name>
    <dbReference type="NCBI Taxonomy" id="52838"/>
    <lineage>
        <taxon>Eukaryota</taxon>
        <taxon>Viridiplantae</taxon>
        <taxon>Streptophyta</taxon>
        <taxon>Embryophyta</taxon>
        <taxon>Tracheophyta</taxon>
        <taxon>Spermatophyta</taxon>
        <taxon>Magnoliopsida</taxon>
        <taxon>Liliopsida</taxon>
        <taxon>Zingiberales</taxon>
        <taxon>Musaceae</taxon>
        <taxon>Musa</taxon>
    </lineage>
</organism>
<feature type="compositionally biased region" description="Low complexity" evidence="1">
    <location>
        <begin position="220"/>
        <end position="231"/>
    </location>
</feature>
<feature type="transmembrane region" description="Helical" evidence="2">
    <location>
        <begin position="37"/>
        <end position="59"/>
    </location>
</feature>
<evidence type="ECO:0000313" key="4">
    <source>
        <dbReference type="Proteomes" id="UP000317650"/>
    </source>
</evidence>